<feature type="compositionally biased region" description="Basic residues" evidence="1">
    <location>
        <begin position="120"/>
        <end position="130"/>
    </location>
</feature>
<proteinExistence type="predicted"/>
<accession>A0A6J4KME0</accession>
<sequence>CVASSPCSSCPSCSPAAPPPPPPSGRNPSCRPRVPSRRAPAARPRPTCWTSAGRSRVWAATAAWTRSCRPGCRRLRSASTSWRRRPSRSSRLSCRRSWSASAPCGSVPSATPTRPSSARTCRRRSTKRCRPAPPSS</sequence>
<feature type="non-terminal residue" evidence="2">
    <location>
        <position position="1"/>
    </location>
</feature>
<feature type="non-terminal residue" evidence="2">
    <location>
        <position position="136"/>
    </location>
</feature>
<evidence type="ECO:0000313" key="2">
    <source>
        <dbReference type="EMBL" id="CAA9308538.1"/>
    </source>
</evidence>
<feature type="compositionally biased region" description="Low complexity" evidence="1">
    <location>
        <begin position="28"/>
        <end position="46"/>
    </location>
</feature>
<feature type="region of interest" description="Disordered" evidence="1">
    <location>
        <begin position="1"/>
        <end position="49"/>
    </location>
</feature>
<evidence type="ECO:0000256" key="1">
    <source>
        <dbReference type="SAM" id="MobiDB-lite"/>
    </source>
</evidence>
<dbReference type="EMBL" id="CADCUB010000018">
    <property type="protein sequence ID" value="CAA9308538.1"/>
    <property type="molecule type" value="Genomic_DNA"/>
</dbReference>
<reference evidence="2" key="1">
    <citation type="submission" date="2020-02" db="EMBL/GenBank/DDBJ databases">
        <authorList>
            <person name="Meier V. D."/>
        </authorList>
    </citation>
    <scope>NUCLEOTIDE SEQUENCE</scope>
    <source>
        <strain evidence="2">AVDCRST_MAG07</strain>
    </source>
</reference>
<feature type="compositionally biased region" description="Pro residues" evidence="1">
    <location>
        <begin position="16"/>
        <end position="25"/>
    </location>
</feature>
<dbReference type="AlphaFoldDB" id="A0A6J4KME0"/>
<feature type="region of interest" description="Disordered" evidence="1">
    <location>
        <begin position="99"/>
        <end position="136"/>
    </location>
</feature>
<name>A0A6J4KME0_9ACTN</name>
<feature type="compositionally biased region" description="Low complexity" evidence="1">
    <location>
        <begin position="1"/>
        <end position="15"/>
    </location>
</feature>
<protein>
    <submittedName>
        <fullName evidence="2">Uncharacterized protein</fullName>
    </submittedName>
</protein>
<organism evidence="2">
    <name type="scientific">uncultured Frankineae bacterium</name>
    <dbReference type="NCBI Taxonomy" id="437475"/>
    <lineage>
        <taxon>Bacteria</taxon>
        <taxon>Bacillati</taxon>
        <taxon>Actinomycetota</taxon>
        <taxon>Actinomycetes</taxon>
        <taxon>Frankiales</taxon>
        <taxon>environmental samples</taxon>
    </lineage>
</organism>
<gene>
    <name evidence="2" type="ORF">AVDCRST_MAG07-463</name>
</gene>